<evidence type="ECO:0000313" key="1">
    <source>
        <dbReference type="EMBL" id="GFY46494.1"/>
    </source>
</evidence>
<dbReference type="EMBL" id="BMAV01005438">
    <property type="protein sequence ID" value="GFY46494.1"/>
    <property type="molecule type" value="Genomic_DNA"/>
</dbReference>
<comment type="caution">
    <text evidence="1">The sequence shown here is derived from an EMBL/GenBank/DDBJ whole genome shotgun (WGS) entry which is preliminary data.</text>
</comment>
<protein>
    <submittedName>
        <fullName evidence="1">Uncharacterized protein</fullName>
    </submittedName>
</protein>
<accession>A0A8X6X407</accession>
<organism evidence="1 2">
    <name type="scientific">Trichonephila inaurata madagascariensis</name>
    <dbReference type="NCBI Taxonomy" id="2747483"/>
    <lineage>
        <taxon>Eukaryota</taxon>
        <taxon>Metazoa</taxon>
        <taxon>Ecdysozoa</taxon>
        <taxon>Arthropoda</taxon>
        <taxon>Chelicerata</taxon>
        <taxon>Arachnida</taxon>
        <taxon>Araneae</taxon>
        <taxon>Araneomorphae</taxon>
        <taxon>Entelegynae</taxon>
        <taxon>Araneoidea</taxon>
        <taxon>Nephilidae</taxon>
        <taxon>Trichonephila</taxon>
        <taxon>Trichonephila inaurata</taxon>
    </lineage>
</organism>
<dbReference type="OrthoDB" id="8300214at2759"/>
<reference evidence="1" key="1">
    <citation type="submission" date="2020-08" db="EMBL/GenBank/DDBJ databases">
        <title>Multicomponent nature underlies the extraordinary mechanical properties of spider dragline silk.</title>
        <authorList>
            <person name="Kono N."/>
            <person name="Nakamura H."/>
            <person name="Mori M."/>
            <person name="Yoshida Y."/>
            <person name="Ohtoshi R."/>
            <person name="Malay A.D."/>
            <person name="Moran D.A.P."/>
            <person name="Tomita M."/>
            <person name="Numata K."/>
            <person name="Arakawa K."/>
        </authorList>
    </citation>
    <scope>NUCLEOTIDE SEQUENCE</scope>
</reference>
<gene>
    <name evidence="1" type="ORF">TNIN_496491</name>
</gene>
<name>A0A8X6X407_9ARAC</name>
<proteinExistence type="predicted"/>
<evidence type="ECO:0000313" key="2">
    <source>
        <dbReference type="Proteomes" id="UP000886998"/>
    </source>
</evidence>
<keyword evidence="2" id="KW-1185">Reference proteome</keyword>
<sequence>MEIGCGDTLHCCKAILEVFPEVRSLVAIDKEVTTLQNANPIDPRIHLGLGNVEERIIITIISIQRNVDGNSTTNYWKKLDFIMLNAGK</sequence>
<dbReference type="Proteomes" id="UP000886998">
    <property type="component" value="Unassembled WGS sequence"/>
</dbReference>
<dbReference type="AlphaFoldDB" id="A0A8X6X407"/>